<name>A0ABQ9HQW6_9NEOP</name>
<reference evidence="4 5" key="1">
    <citation type="submission" date="2023-02" db="EMBL/GenBank/DDBJ databases">
        <title>LHISI_Scaffold_Assembly.</title>
        <authorList>
            <person name="Stuart O.P."/>
            <person name="Cleave R."/>
            <person name="Magrath M.J.L."/>
            <person name="Mikheyev A.S."/>
        </authorList>
    </citation>
    <scope>NUCLEOTIDE SEQUENCE [LARGE SCALE GENOMIC DNA]</scope>
    <source>
        <strain evidence="4">Daus_M_001</strain>
        <tissue evidence="4">Leg muscle</tissue>
    </source>
</reference>
<organism evidence="4 5">
    <name type="scientific">Dryococelus australis</name>
    <dbReference type="NCBI Taxonomy" id="614101"/>
    <lineage>
        <taxon>Eukaryota</taxon>
        <taxon>Metazoa</taxon>
        <taxon>Ecdysozoa</taxon>
        <taxon>Arthropoda</taxon>
        <taxon>Hexapoda</taxon>
        <taxon>Insecta</taxon>
        <taxon>Pterygota</taxon>
        <taxon>Neoptera</taxon>
        <taxon>Polyneoptera</taxon>
        <taxon>Phasmatodea</taxon>
        <taxon>Verophasmatodea</taxon>
        <taxon>Anareolatae</taxon>
        <taxon>Phasmatidae</taxon>
        <taxon>Eurycanthinae</taxon>
        <taxon>Dryococelus</taxon>
    </lineage>
</organism>
<evidence type="ECO:0000256" key="2">
    <source>
        <dbReference type="ARBA" id="ARBA00022723"/>
    </source>
</evidence>
<proteinExistence type="predicted"/>
<sequence length="87" mass="9711">MEFPSLSWLHIVIQASEDSGSYFNYTGTYSIVLLAVVDSLYRFTYLDVGCNGRVCDGVFGRSTISNALKFDPFTTTKMFAIKTNGNF</sequence>
<evidence type="ECO:0000256" key="1">
    <source>
        <dbReference type="ARBA" id="ARBA00001968"/>
    </source>
</evidence>
<dbReference type="Proteomes" id="UP001159363">
    <property type="component" value="Chromosome X"/>
</dbReference>
<keyword evidence="2" id="KW-0479">Metal-binding</keyword>
<accession>A0ABQ9HQW6</accession>
<feature type="domain" description="DDE Tnp4" evidence="3">
    <location>
        <begin position="10"/>
        <end position="69"/>
    </location>
</feature>
<protein>
    <recommendedName>
        <fullName evidence="3">DDE Tnp4 domain-containing protein</fullName>
    </recommendedName>
</protein>
<dbReference type="Pfam" id="PF13359">
    <property type="entry name" value="DDE_Tnp_4"/>
    <property type="match status" value="1"/>
</dbReference>
<dbReference type="EMBL" id="JARBHB010000004">
    <property type="protein sequence ID" value="KAJ8886759.1"/>
    <property type="molecule type" value="Genomic_DNA"/>
</dbReference>
<dbReference type="InterPro" id="IPR027806">
    <property type="entry name" value="HARBI1_dom"/>
</dbReference>
<comment type="caution">
    <text evidence="4">The sequence shown here is derived from an EMBL/GenBank/DDBJ whole genome shotgun (WGS) entry which is preliminary data.</text>
</comment>
<evidence type="ECO:0000313" key="5">
    <source>
        <dbReference type="Proteomes" id="UP001159363"/>
    </source>
</evidence>
<keyword evidence="5" id="KW-1185">Reference proteome</keyword>
<evidence type="ECO:0000313" key="4">
    <source>
        <dbReference type="EMBL" id="KAJ8886759.1"/>
    </source>
</evidence>
<gene>
    <name evidence="4" type="ORF">PR048_012971</name>
</gene>
<evidence type="ECO:0000259" key="3">
    <source>
        <dbReference type="Pfam" id="PF13359"/>
    </source>
</evidence>
<comment type="cofactor">
    <cofactor evidence="1">
        <name>a divalent metal cation</name>
        <dbReference type="ChEBI" id="CHEBI:60240"/>
    </cofactor>
</comment>